<organism evidence="1 2">
    <name type="scientific">Anaerovirgula multivorans</name>
    <dbReference type="NCBI Taxonomy" id="312168"/>
    <lineage>
        <taxon>Bacteria</taxon>
        <taxon>Bacillati</taxon>
        <taxon>Bacillota</taxon>
        <taxon>Clostridia</taxon>
        <taxon>Peptostreptococcales</taxon>
        <taxon>Natronincolaceae</taxon>
        <taxon>Anaerovirgula</taxon>
    </lineage>
</organism>
<evidence type="ECO:0000313" key="1">
    <source>
        <dbReference type="EMBL" id="SNS91686.1"/>
    </source>
</evidence>
<dbReference type="Proteomes" id="UP000198304">
    <property type="component" value="Unassembled WGS sequence"/>
</dbReference>
<dbReference type="OrthoDB" id="1633927at2"/>
<sequence length="295" mass="34250">MNMYHGYPITSPQGLSAAIDEMRFWLRIMFEHAKFIRGGLNPSQDQEHFIRKAEYFAANIERLFMMVVNTPPHDASRVNTFVDDSINWTVALRDFKAQLFVLLEQCKAVAELPAPLLDHIRREADFFLTMLYRLKGLPVPPETVLGIPNANIPTSLVPKLLIPFMGEQIPRIARDQNLFWLRIHREHGEVLLLVAYRPKIQDMLYEATAKFEKQLEILLEEAKRVSEQPTILKSFNTKAYAVMKEWHDFLQKLFRDVVECDVPSGQINAPALILDHMAREAQYYMEVLLIEDKVL</sequence>
<protein>
    <recommendedName>
        <fullName evidence="3">DUF2935 domain-containing protein</fullName>
    </recommendedName>
</protein>
<dbReference type="SUPFAM" id="SSF158430">
    <property type="entry name" value="Bacillus cereus metalloprotein-like"/>
    <property type="match status" value="2"/>
</dbReference>
<accession>A0A239ID27</accession>
<dbReference type="Gene3D" id="1.20.1260.120">
    <property type="entry name" value="Protein of unknown function DUF2935"/>
    <property type="match status" value="2"/>
</dbReference>
<name>A0A239ID27_9FIRM</name>
<dbReference type="Pfam" id="PF11155">
    <property type="entry name" value="DUF2935"/>
    <property type="match status" value="2"/>
</dbReference>
<dbReference type="RefSeq" id="WP_089284571.1">
    <property type="nucleotide sequence ID" value="NZ_FZOJ01000027.1"/>
</dbReference>
<gene>
    <name evidence="1" type="ORF">SAMN05446037_102738</name>
</gene>
<keyword evidence="2" id="KW-1185">Reference proteome</keyword>
<proteinExistence type="predicted"/>
<evidence type="ECO:0008006" key="3">
    <source>
        <dbReference type="Google" id="ProtNLM"/>
    </source>
</evidence>
<dbReference type="EMBL" id="FZOJ01000027">
    <property type="protein sequence ID" value="SNS91686.1"/>
    <property type="molecule type" value="Genomic_DNA"/>
</dbReference>
<reference evidence="1 2" key="1">
    <citation type="submission" date="2017-06" db="EMBL/GenBank/DDBJ databases">
        <authorList>
            <person name="Kim H.J."/>
            <person name="Triplett B.A."/>
        </authorList>
    </citation>
    <scope>NUCLEOTIDE SEQUENCE [LARGE SCALE GENOMIC DNA]</scope>
    <source>
        <strain evidence="1 2">SCA</strain>
    </source>
</reference>
<dbReference type="InterPro" id="IPR021328">
    <property type="entry name" value="CotB-like"/>
</dbReference>
<evidence type="ECO:0000313" key="2">
    <source>
        <dbReference type="Proteomes" id="UP000198304"/>
    </source>
</evidence>
<dbReference type="AlphaFoldDB" id="A0A239ID27"/>